<evidence type="ECO:0000313" key="2">
    <source>
        <dbReference type="Proteomes" id="UP000094463"/>
    </source>
</evidence>
<sequence>MIVKDLVETAELLSDEVVEGYYVVYERFENVDCRCAGKKVEEIECDPEEAVQILTCPEDSCDSLKSIKTFNIGKDVSTVDAALEVIRKEYSYIMKELMPLG</sequence>
<gene>
    <name evidence="1" type="ORF">BBEV_1354</name>
</gene>
<dbReference type="RefSeq" id="WP_069364774.1">
    <property type="nucleotide sequence ID" value="NZ_CP012502.1"/>
</dbReference>
<organism evidence="1 2">
    <name type="scientific">Salisediminibacterium beveridgei</name>
    <dbReference type="NCBI Taxonomy" id="632773"/>
    <lineage>
        <taxon>Bacteria</taxon>
        <taxon>Bacillati</taxon>
        <taxon>Bacillota</taxon>
        <taxon>Bacilli</taxon>
        <taxon>Bacillales</taxon>
        <taxon>Bacillaceae</taxon>
        <taxon>Salisediminibacterium</taxon>
    </lineage>
</organism>
<dbReference type="Proteomes" id="UP000094463">
    <property type="component" value="Chromosome"/>
</dbReference>
<dbReference type="OrthoDB" id="2890131at2"/>
<accession>A0A1D7QUN6</accession>
<dbReference type="KEGG" id="bbev:BBEV_1354"/>
<dbReference type="STRING" id="632773.BBEV_1354"/>
<dbReference type="AlphaFoldDB" id="A0A1D7QUN6"/>
<protein>
    <submittedName>
        <fullName evidence="1">Uncharacterized protein</fullName>
    </submittedName>
</protein>
<reference evidence="1 2" key="1">
    <citation type="submission" date="2015-08" db="EMBL/GenBank/DDBJ databases">
        <title>The complete genome sequence of Bacillus beveridgei MLTeJB.</title>
        <authorList>
            <person name="Hanson T.E."/>
            <person name="Mesa C."/>
            <person name="Basesman S.M."/>
            <person name="Oremland R.S."/>
        </authorList>
    </citation>
    <scope>NUCLEOTIDE SEQUENCE [LARGE SCALE GENOMIC DNA]</scope>
    <source>
        <strain evidence="1 2">MLTeJB</strain>
    </source>
</reference>
<keyword evidence="2" id="KW-1185">Reference proteome</keyword>
<dbReference type="EMBL" id="CP012502">
    <property type="protein sequence ID" value="AOM82717.1"/>
    <property type="molecule type" value="Genomic_DNA"/>
</dbReference>
<name>A0A1D7QUN6_9BACI</name>
<proteinExistence type="predicted"/>
<dbReference type="PATRIC" id="fig|632773.3.peg.1429"/>
<evidence type="ECO:0000313" key="1">
    <source>
        <dbReference type="EMBL" id="AOM82717.1"/>
    </source>
</evidence>